<keyword evidence="3" id="KW-1185">Reference proteome</keyword>
<dbReference type="Proteomes" id="UP000727456">
    <property type="component" value="Unassembled WGS sequence"/>
</dbReference>
<evidence type="ECO:0008006" key="4">
    <source>
        <dbReference type="Google" id="ProtNLM"/>
    </source>
</evidence>
<name>A0ABX0TU08_9SPHN</name>
<comment type="caution">
    <text evidence="2">The sequence shown here is derived from an EMBL/GenBank/DDBJ whole genome shotgun (WGS) entry which is preliminary data.</text>
</comment>
<dbReference type="RefSeq" id="WP_341786358.1">
    <property type="nucleotide sequence ID" value="NZ_JAAOZC010000007.1"/>
</dbReference>
<reference evidence="2 3" key="1">
    <citation type="submission" date="2020-03" db="EMBL/GenBank/DDBJ databases">
        <title>Genomic Encyclopedia of Type Strains, Phase III (KMG-III): the genomes of soil and plant-associated and newly described type strains.</title>
        <authorList>
            <person name="Whitman W."/>
        </authorList>
    </citation>
    <scope>NUCLEOTIDE SEQUENCE [LARGE SCALE GENOMIC DNA]</scope>
    <source>
        <strain evidence="2 3">CECT 8804</strain>
    </source>
</reference>
<sequence length="189" mass="21302">MIEILPPEASLPTLYMRRSDHLAEETRYVARPGIRAVPAGSATVLTFILLQGWTLTILLWAIWWPYPQSRSDWLFSLGVTGVLFALVVLVAWLLIRRYPGFLTAVMRAPFIQLTVTDRRILWTLPWMRLPLMEICRDRVMGGVLGQVDAKGFGNAALILVPDDPSADVDGNIHFDRLPNAEAFVAALRY</sequence>
<proteinExistence type="predicted"/>
<dbReference type="EMBL" id="JAAOZC010000007">
    <property type="protein sequence ID" value="NIJ09009.1"/>
    <property type="molecule type" value="Genomic_DNA"/>
</dbReference>
<gene>
    <name evidence="2" type="ORF">FHS31_002639</name>
</gene>
<keyword evidence="1" id="KW-1133">Transmembrane helix</keyword>
<organism evidence="2 3">
    <name type="scientific">Sphingomonas vulcanisoli</name>
    <dbReference type="NCBI Taxonomy" id="1658060"/>
    <lineage>
        <taxon>Bacteria</taxon>
        <taxon>Pseudomonadati</taxon>
        <taxon>Pseudomonadota</taxon>
        <taxon>Alphaproteobacteria</taxon>
        <taxon>Sphingomonadales</taxon>
        <taxon>Sphingomonadaceae</taxon>
        <taxon>Sphingomonas</taxon>
    </lineage>
</organism>
<accession>A0ABX0TU08</accession>
<evidence type="ECO:0000256" key="1">
    <source>
        <dbReference type="SAM" id="Phobius"/>
    </source>
</evidence>
<keyword evidence="1" id="KW-0812">Transmembrane</keyword>
<evidence type="ECO:0000313" key="3">
    <source>
        <dbReference type="Proteomes" id="UP000727456"/>
    </source>
</evidence>
<feature type="transmembrane region" description="Helical" evidence="1">
    <location>
        <begin position="73"/>
        <end position="95"/>
    </location>
</feature>
<protein>
    <recommendedName>
        <fullName evidence="4">PH domain-containing protein</fullName>
    </recommendedName>
</protein>
<feature type="transmembrane region" description="Helical" evidence="1">
    <location>
        <begin position="36"/>
        <end position="61"/>
    </location>
</feature>
<evidence type="ECO:0000313" key="2">
    <source>
        <dbReference type="EMBL" id="NIJ09009.1"/>
    </source>
</evidence>
<keyword evidence="1" id="KW-0472">Membrane</keyword>